<dbReference type="Pfam" id="PF19516">
    <property type="entry name" value="DUF6049"/>
    <property type="match status" value="1"/>
</dbReference>
<dbReference type="RefSeq" id="WP_192279395.1">
    <property type="nucleotide sequence ID" value="NZ_JACZDF010000003.1"/>
</dbReference>
<gene>
    <name evidence="3" type="ORF">IGS67_07795</name>
</gene>
<evidence type="ECO:0000313" key="3">
    <source>
        <dbReference type="EMBL" id="MBD9699392.1"/>
    </source>
</evidence>
<evidence type="ECO:0000256" key="1">
    <source>
        <dbReference type="SAM" id="MobiDB-lite"/>
    </source>
</evidence>
<keyword evidence="4" id="KW-1185">Reference proteome</keyword>
<keyword evidence="2" id="KW-1133">Transmembrane helix</keyword>
<dbReference type="EMBL" id="JACZDF010000003">
    <property type="protein sequence ID" value="MBD9699392.1"/>
    <property type="molecule type" value="Genomic_DNA"/>
</dbReference>
<sequence length="735" mass="75001">MAARRTGRPARGGRARMRGRAVLGATFVALLALGPLSLGTSSSSAAATAGPTAAGPRVVTEEVVTEETVAVPAVVVTEVTPRSVGPDDTVSVSALLTNTTDTLLEKVHAHLGVVRYRLSSREALRGWAAGEVTTVDPTPVADLDLDEPLAPGASRTVTFTAPAADLRLLPYPETSGARGIVVTFSDDAQGRLGEGRGFLVWDPTADGAPVRLSVVVPVTGPAPDPTDPAAWTSRIESETAEGGQLGAIVAGTAAHRGVSWVVDPALVERAAAGTPGTVAWASALVAGASGRDVFATDPFDPDLAALAAAGVEPLTDDRSPVAAPQEPDAEATAGASATTAPIDDVRRAAASWRTDLALPAEGTASTEVLTAAAAAGRRLVVVDDGLEGVGPTTAPGSTTVATSSGDVTALVPDPQLDALFRSATSPLDPTLPTELAAANRDHDLMLLLAEIATVGEEPVAAQRHLLVTSSRTWTPDATALGHVLGTLENQRRIDLAPVSTLAGTPQPSSDRTPLPVTTSPVANLRTATVARAWERVAEVRAFAGVTADPASLSSTPVATTSAALSVAWGSATTDRVRLLDDARAQVTAILGGISVVAGSDINLISDRGNLPVRVRNDLAVAVSVGVALVPDDPRLSVLDVPSATLEPGSEQNVQVPVRAIGSGDVSVVVRLTGPDGEVVAEPYAFDVRVRAEWETVGTGVMGGLLALLVLGGVVRTIRRGRSARRTAPIRPLEDA</sequence>
<protein>
    <recommendedName>
        <fullName evidence="5">Glycoprotein</fullName>
    </recommendedName>
</protein>
<keyword evidence="2" id="KW-0812">Transmembrane</keyword>
<evidence type="ECO:0000313" key="4">
    <source>
        <dbReference type="Proteomes" id="UP000642107"/>
    </source>
</evidence>
<reference evidence="3 4" key="1">
    <citation type="submission" date="2020-09" db="EMBL/GenBank/DDBJ databases">
        <title>Flavimobilis rhizosphaerae sp. nov., isolated from rhizosphere soil of Spartina alterniflora.</title>
        <authorList>
            <person name="Hanqin C."/>
        </authorList>
    </citation>
    <scope>NUCLEOTIDE SEQUENCE [LARGE SCALE GENOMIC DNA]</scope>
    <source>
        <strain evidence="3 4">GY 10621</strain>
    </source>
</reference>
<name>A0ABR9DQJ8_9MICO</name>
<feature type="region of interest" description="Disordered" evidence="1">
    <location>
        <begin position="314"/>
        <end position="340"/>
    </location>
</feature>
<comment type="caution">
    <text evidence="3">The sequence shown here is derived from an EMBL/GenBank/DDBJ whole genome shotgun (WGS) entry which is preliminary data.</text>
</comment>
<organism evidence="3 4">
    <name type="scientific">Flavimobilis rhizosphaerae</name>
    <dbReference type="NCBI Taxonomy" id="2775421"/>
    <lineage>
        <taxon>Bacteria</taxon>
        <taxon>Bacillati</taxon>
        <taxon>Actinomycetota</taxon>
        <taxon>Actinomycetes</taxon>
        <taxon>Micrococcales</taxon>
        <taxon>Jonesiaceae</taxon>
        <taxon>Flavimobilis</taxon>
    </lineage>
</organism>
<proteinExistence type="predicted"/>
<evidence type="ECO:0008006" key="5">
    <source>
        <dbReference type="Google" id="ProtNLM"/>
    </source>
</evidence>
<dbReference type="InterPro" id="IPR046112">
    <property type="entry name" value="DUF6049"/>
</dbReference>
<feature type="transmembrane region" description="Helical" evidence="2">
    <location>
        <begin position="696"/>
        <end position="717"/>
    </location>
</feature>
<feature type="compositionally biased region" description="Low complexity" evidence="1">
    <location>
        <begin position="330"/>
        <end position="340"/>
    </location>
</feature>
<accession>A0ABR9DQJ8</accession>
<keyword evidence="2" id="KW-0472">Membrane</keyword>
<evidence type="ECO:0000256" key="2">
    <source>
        <dbReference type="SAM" id="Phobius"/>
    </source>
</evidence>
<dbReference type="Proteomes" id="UP000642107">
    <property type="component" value="Unassembled WGS sequence"/>
</dbReference>